<name>A0A7Y9Z928_9MICO</name>
<sequence length="178" mass="19776">MDYPAWKYYPLNSRPPEWVTEVVNVVNRCELAISTVDAHTGLSSDAVLEHLRIGLESLGYEVESGKGAGQKVQRTVLFGENGRPEVNYDIDAFNDYLGVAVEVEAGRGAANNADYRDILRTSLILDATFLILMQPYAYRSNASATPMHAYANSRAQLDAIYQSRRLVLPFEGLLLIGY</sequence>
<evidence type="ECO:0008006" key="3">
    <source>
        <dbReference type="Google" id="ProtNLM"/>
    </source>
</evidence>
<dbReference type="RefSeq" id="WP_062075850.1">
    <property type="nucleotide sequence ID" value="NZ_BBRC01000014.1"/>
</dbReference>
<dbReference type="EMBL" id="JACBZO010000001">
    <property type="protein sequence ID" value="NYI40866.1"/>
    <property type="molecule type" value="Genomic_DNA"/>
</dbReference>
<evidence type="ECO:0000313" key="2">
    <source>
        <dbReference type="Proteomes" id="UP000547973"/>
    </source>
</evidence>
<comment type="caution">
    <text evidence="1">The sequence shown here is derived from an EMBL/GenBank/DDBJ whole genome shotgun (WGS) entry which is preliminary data.</text>
</comment>
<evidence type="ECO:0000313" key="1">
    <source>
        <dbReference type="EMBL" id="NYI40866.1"/>
    </source>
</evidence>
<organism evidence="1 2">
    <name type="scientific">Demequina lutea</name>
    <dbReference type="NCBI Taxonomy" id="431489"/>
    <lineage>
        <taxon>Bacteria</taxon>
        <taxon>Bacillati</taxon>
        <taxon>Actinomycetota</taxon>
        <taxon>Actinomycetes</taxon>
        <taxon>Micrococcales</taxon>
        <taxon>Demequinaceae</taxon>
        <taxon>Demequina</taxon>
    </lineage>
</organism>
<dbReference type="AlphaFoldDB" id="A0A7Y9Z928"/>
<reference evidence="1 2" key="1">
    <citation type="submission" date="2020-07" db="EMBL/GenBank/DDBJ databases">
        <title>Sequencing the genomes of 1000 actinobacteria strains.</title>
        <authorList>
            <person name="Klenk H.-P."/>
        </authorList>
    </citation>
    <scope>NUCLEOTIDE SEQUENCE [LARGE SCALE GENOMIC DNA]</scope>
    <source>
        <strain evidence="1 2">DSM 19970</strain>
    </source>
</reference>
<keyword evidence="2" id="KW-1185">Reference proteome</keyword>
<dbReference type="OrthoDB" id="2087554at2"/>
<proteinExistence type="predicted"/>
<gene>
    <name evidence="1" type="ORF">BKA03_000985</name>
</gene>
<protein>
    <recommendedName>
        <fullName evidence="3">Restriction endonuclease BglII</fullName>
    </recommendedName>
</protein>
<dbReference type="Proteomes" id="UP000547973">
    <property type="component" value="Unassembled WGS sequence"/>
</dbReference>
<accession>A0A7Y9Z928</accession>